<dbReference type="Proteomes" id="UP000825009">
    <property type="component" value="Chromosome"/>
</dbReference>
<feature type="transmembrane region" description="Helical" evidence="1">
    <location>
        <begin position="36"/>
        <end position="56"/>
    </location>
</feature>
<keyword evidence="2" id="KW-0436">Ligase</keyword>
<dbReference type="PANTHER" id="PTHR37422:SF17">
    <property type="entry name" value="O-ANTIGEN LIGASE"/>
    <property type="match status" value="1"/>
</dbReference>
<reference evidence="2 3" key="1">
    <citation type="submission" date="2021-07" db="EMBL/GenBank/DDBJ databases">
        <title>A novel Jannaschia species isolated from marine dinoflagellate Ceratoperidinium margalefii.</title>
        <authorList>
            <person name="Jiang Y."/>
            <person name="Li Z."/>
        </authorList>
    </citation>
    <scope>NUCLEOTIDE SEQUENCE [LARGE SCALE GENOMIC DNA]</scope>
    <source>
        <strain evidence="2 3">J12C1-MA-4</strain>
    </source>
</reference>
<dbReference type="KEGG" id="gce:KYE46_16270"/>
<dbReference type="PANTHER" id="PTHR37422">
    <property type="entry name" value="TEICHURONIC ACID BIOSYNTHESIS PROTEIN TUAE"/>
    <property type="match status" value="1"/>
</dbReference>
<feature type="transmembrane region" description="Helical" evidence="1">
    <location>
        <begin position="169"/>
        <end position="186"/>
    </location>
</feature>
<evidence type="ECO:0000313" key="2">
    <source>
        <dbReference type="EMBL" id="QXT39455.1"/>
    </source>
</evidence>
<protein>
    <submittedName>
        <fullName evidence="2">O-antigen ligase family protein</fullName>
    </submittedName>
</protein>
<keyword evidence="3" id="KW-1185">Reference proteome</keyword>
<proteinExistence type="predicted"/>
<feature type="transmembrane region" description="Helical" evidence="1">
    <location>
        <begin position="91"/>
        <end position="110"/>
    </location>
</feature>
<evidence type="ECO:0000256" key="1">
    <source>
        <dbReference type="SAM" id="Phobius"/>
    </source>
</evidence>
<feature type="transmembrane region" description="Helical" evidence="1">
    <location>
        <begin position="216"/>
        <end position="232"/>
    </location>
</feature>
<feature type="transmembrane region" description="Helical" evidence="1">
    <location>
        <begin position="244"/>
        <end position="263"/>
    </location>
</feature>
<gene>
    <name evidence="2" type="ORF">KYE46_16270</name>
</gene>
<keyword evidence="1" id="KW-0812">Transmembrane</keyword>
<organism evidence="2 3">
    <name type="scientific">Gymnodinialimonas ceratoperidinii</name>
    <dbReference type="NCBI Taxonomy" id="2856823"/>
    <lineage>
        <taxon>Bacteria</taxon>
        <taxon>Pseudomonadati</taxon>
        <taxon>Pseudomonadota</taxon>
        <taxon>Alphaproteobacteria</taxon>
        <taxon>Rhodobacterales</taxon>
        <taxon>Paracoccaceae</taxon>
        <taxon>Gymnodinialimonas</taxon>
    </lineage>
</organism>
<dbReference type="EMBL" id="CP079194">
    <property type="protein sequence ID" value="QXT39455.1"/>
    <property type="molecule type" value="Genomic_DNA"/>
</dbReference>
<accession>A0A8F6TVH9</accession>
<dbReference type="InterPro" id="IPR051533">
    <property type="entry name" value="WaaL-like"/>
</dbReference>
<feature type="transmembrane region" description="Helical" evidence="1">
    <location>
        <begin position="117"/>
        <end position="136"/>
    </location>
</feature>
<dbReference type="GO" id="GO:0016874">
    <property type="term" value="F:ligase activity"/>
    <property type="evidence" value="ECO:0007669"/>
    <property type="project" value="UniProtKB-KW"/>
</dbReference>
<dbReference type="AlphaFoldDB" id="A0A8F6TVH9"/>
<keyword evidence="1" id="KW-0472">Membrane</keyword>
<feature type="transmembrane region" description="Helical" evidence="1">
    <location>
        <begin position="366"/>
        <end position="385"/>
    </location>
</feature>
<name>A0A8F6TVH9_9RHOB</name>
<dbReference type="RefSeq" id="WP_219002095.1">
    <property type="nucleotide sequence ID" value="NZ_CP079194.1"/>
</dbReference>
<feature type="transmembrane region" description="Helical" evidence="1">
    <location>
        <begin position="333"/>
        <end position="354"/>
    </location>
</feature>
<feature type="transmembrane region" description="Helical" evidence="1">
    <location>
        <begin position="68"/>
        <end position="85"/>
    </location>
</feature>
<evidence type="ECO:0000313" key="3">
    <source>
        <dbReference type="Proteomes" id="UP000825009"/>
    </source>
</evidence>
<sequence length="432" mass="46616">MRRYLRRAEIAFAVFGLFFMSGTLTAYLTPAGSESAPMVQLIGALIGLFSVVALLATPGSIARILTENWPAIFPVLFAVLTLAWSEDTTLTIRRSGSLGLTTAFAFWLTLRFSPKELFNLVIFASMATVLLNFAVIQVDPALGIHQAYDEFASHHAGSWRGLFGHKNDFGRVIALMISFLLLGFIFGTGGRYGRFLAVPLAAMAVLMIMGSKSSQAVLLATLVPAVMTLFLAMRPMSPTGRSLLLLLSIPVTIVVYLSAQLIFEYTLEALGRDATLTGRTVIWEGVLLALGGSSFAGGGYGAGWSVVGPRLTALTGVEVGHAHNGFLDLAVDVGFFGLGMTLLFMLWLGAIAFVNLMRGTRPEISALALTLVLFSFVGNVAGSFLLNHNSIFWLLLVATFAKLREAPIAKPEMWRERQSHDATAQIVGMRLT</sequence>
<keyword evidence="1" id="KW-1133">Transmembrane helix</keyword>